<reference evidence="1" key="1">
    <citation type="submission" date="2024-09" db="EMBL/GenBank/DDBJ databases">
        <title>Black Yeasts Isolated from many extreme environments.</title>
        <authorList>
            <person name="Coleine C."/>
            <person name="Stajich J.E."/>
            <person name="Selbmann L."/>
        </authorList>
    </citation>
    <scope>NUCLEOTIDE SEQUENCE</scope>
    <source>
        <strain evidence="1">CCFEE 5737</strain>
    </source>
</reference>
<gene>
    <name evidence="1" type="ORF">LTS18_003059</name>
</gene>
<accession>A0ACC3D7A0</accession>
<proteinExistence type="predicted"/>
<name>A0ACC3D7A0_9PEZI</name>
<protein>
    <submittedName>
        <fullName evidence="1">Uncharacterized protein</fullName>
    </submittedName>
</protein>
<keyword evidence="2" id="KW-1185">Reference proteome</keyword>
<dbReference type="EMBL" id="JAWDJW010007062">
    <property type="protein sequence ID" value="KAK3062941.1"/>
    <property type="molecule type" value="Genomic_DNA"/>
</dbReference>
<comment type="caution">
    <text evidence="1">The sequence shown here is derived from an EMBL/GenBank/DDBJ whole genome shotgun (WGS) entry which is preliminary data.</text>
</comment>
<evidence type="ECO:0000313" key="1">
    <source>
        <dbReference type="EMBL" id="KAK3062941.1"/>
    </source>
</evidence>
<organism evidence="1 2">
    <name type="scientific">Coniosporium uncinatum</name>
    <dbReference type="NCBI Taxonomy" id="93489"/>
    <lineage>
        <taxon>Eukaryota</taxon>
        <taxon>Fungi</taxon>
        <taxon>Dikarya</taxon>
        <taxon>Ascomycota</taxon>
        <taxon>Pezizomycotina</taxon>
        <taxon>Dothideomycetes</taxon>
        <taxon>Dothideomycetes incertae sedis</taxon>
        <taxon>Coniosporium</taxon>
    </lineage>
</organism>
<evidence type="ECO:0000313" key="2">
    <source>
        <dbReference type="Proteomes" id="UP001186974"/>
    </source>
</evidence>
<feature type="non-terminal residue" evidence="1">
    <location>
        <position position="193"/>
    </location>
</feature>
<dbReference type="Proteomes" id="UP001186974">
    <property type="component" value="Unassembled WGS sequence"/>
</dbReference>
<sequence length="193" mass="20708">MGHSVPPVSLSVVLALAGTYWVIIIDPSTGKVIGSMPEMDKSDVQKAIDSAAAAFPSFRKTTGRERATMLRKWFQLMTDNAEDIAKLITWENGKPFADAKGEVSYAASFFQWFSEEAPRVYGDTIPATVPGNRVFTIKEPVGVCGLITPWNFPAAMITRKFGPALAAGCTVVAKSPGETPFTAAALAELAHRA</sequence>